<dbReference type="Gene3D" id="3.50.50.60">
    <property type="entry name" value="FAD/NAD(P)-binding domain"/>
    <property type="match status" value="2"/>
</dbReference>
<evidence type="ECO:0000256" key="2">
    <source>
        <dbReference type="ARBA" id="ARBA00010790"/>
    </source>
</evidence>
<dbReference type="EMBL" id="CWJL01000002">
    <property type="protein sequence ID" value="CRY64013.1"/>
    <property type="molecule type" value="Genomic_DNA"/>
</dbReference>
<dbReference type="InterPro" id="IPR036188">
    <property type="entry name" value="FAD/NAD-bd_sf"/>
</dbReference>
<dbReference type="Pfam" id="PF00732">
    <property type="entry name" value="GMC_oxred_N"/>
    <property type="match status" value="1"/>
</dbReference>
<keyword evidence="3" id="KW-0285">Flavoprotein</keyword>
<name>A0A0T9NF95_9GAMM</name>
<dbReference type="InterPro" id="IPR051473">
    <property type="entry name" value="P2Ox-like"/>
</dbReference>
<dbReference type="EC" id="1.1.99.4" evidence="8"/>
<reference evidence="9 10" key="3">
    <citation type="submission" date="2015-03" db="EMBL/GenBank/DDBJ databases">
        <authorList>
            <consortium name="Pathogen Informatics"/>
            <person name="Murphy D."/>
        </authorList>
    </citation>
    <scope>NUCLEOTIDE SEQUENCE [LARGE SCALE GENOMIC DNA]</scope>
    <source>
        <strain evidence="10">type strain: CIP110230</strain>
        <strain evidence="9">Type strain: CIP110230</strain>
    </source>
</reference>
<feature type="domain" description="Glucose-methanol-choline oxidoreductase C-terminal" evidence="7">
    <location>
        <begin position="455"/>
        <end position="532"/>
    </location>
</feature>
<dbReference type="STRING" id="1288385.ERS137968_00527"/>
<dbReference type="InterPro" id="IPR007867">
    <property type="entry name" value="GMC_OxRtase_C"/>
</dbReference>
<dbReference type="Proteomes" id="UP000045840">
    <property type="component" value="Unassembled WGS sequence"/>
</dbReference>
<dbReference type="AlphaFoldDB" id="A0A0T9NF95"/>
<feature type="domain" description="Glucose-methanol-choline oxidoreductase N-terminal" evidence="6">
    <location>
        <begin position="227"/>
        <end position="326"/>
    </location>
</feature>
<dbReference type="Pfam" id="PF05199">
    <property type="entry name" value="GMC_oxred_C"/>
    <property type="match status" value="1"/>
</dbReference>
<evidence type="ECO:0000313" key="9">
    <source>
        <dbReference type="EMBL" id="CRY64013.1"/>
    </source>
</evidence>
<evidence type="ECO:0000313" key="8">
    <source>
        <dbReference type="EMBL" id="CNH01854.1"/>
    </source>
</evidence>
<proteinExistence type="inferred from homology"/>
<keyword evidence="5 8" id="KW-0560">Oxidoreductase</keyword>
<dbReference type="GO" id="GO:0047843">
    <property type="term" value="F:dehydrogluconate dehydrogenase activity"/>
    <property type="evidence" value="ECO:0007669"/>
    <property type="project" value="UniProtKB-EC"/>
</dbReference>
<gene>
    <name evidence="8" type="ORF">ERS008529_00087</name>
    <name evidence="9" type="ORF">ERS137968_00527</name>
</gene>
<evidence type="ECO:0000256" key="3">
    <source>
        <dbReference type="ARBA" id="ARBA00022630"/>
    </source>
</evidence>
<reference evidence="8" key="2">
    <citation type="submission" date="2015-03" db="EMBL/GenBank/DDBJ databases">
        <authorList>
            <person name="Murphy D."/>
        </authorList>
    </citation>
    <scope>NUCLEOTIDE SEQUENCE [LARGE SCALE GENOMIC DNA]</scope>
    <source>
        <strain evidence="8">A125KOH2</strain>
    </source>
</reference>
<evidence type="ECO:0000313" key="11">
    <source>
        <dbReference type="Proteomes" id="UP000045840"/>
    </source>
</evidence>
<protein>
    <submittedName>
        <fullName evidence="8">2-keto-D-gluconate dehydrogenase,membrane-bound, flavoprotein</fullName>
        <ecNumber evidence="8">1.1.99.4</ecNumber>
    </submittedName>
</protein>
<comment type="similarity">
    <text evidence="2">Belongs to the GMC oxidoreductase family.</text>
</comment>
<comment type="cofactor">
    <cofactor evidence="1">
        <name>FAD</name>
        <dbReference type="ChEBI" id="CHEBI:57692"/>
    </cofactor>
</comment>
<dbReference type="SUPFAM" id="SSF51905">
    <property type="entry name" value="FAD/NAD(P)-binding domain"/>
    <property type="match status" value="1"/>
</dbReference>
<dbReference type="PANTHER" id="PTHR42784">
    <property type="entry name" value="PYRANOSE 2-OXIDASE"/>
    <property type="match status" value="1"/>
</dbReference>
<dbReference type="Proteomes" id="UP000044625">
    <property type="component" value="Unassembled WGS sequence"/>
</dbReference>
<dbReference type="GO" id="GO:0050660">
    <property type="term" value="F:flavin adenine dinucleotide binding"/>
    <property type="evidence" value="ECO:0007669"/>
    <property type="project" value="InterPro"/>
</dbReference>
<keyword evidence="10" id="KW-1185">Reference proteome</keyword>
<evidence type="ECO:0000256" key="5">
    <source>
        <dbReference type="ARBA" id="ARBA00023002"/>
    </source>
</evidence>
<dbReference type="Pfam" id="PF13450">
    <property type="entry name" value="NAD_binding_8"/>
    <property type="match status" value="1"/>
</dbReference>
<accession>A0A0T9NF95</accession>
<sequence>MADTLKADIVVIGSGVAGGLVAYQLAMAGKSVLILEAGPRLSRWEIVENFRNQPDKSDNMAAYPATSYAPHPEANPNNNYLIQKGEHPYDVQYIRAVGGTTWHWAASAWRFLPNDFKLKTLYGVGRNWPIDYATLEKWYFRAEQELGVWGPSDEDLGSPRSEPYPMVPLPLSWNEQRIKTVLNSHSFTGSGFNDAHFNVVTEPVARNSRPYDGRPTCCGNNNCMPICPIGAMYNGITHVEKAEHAGAIVRPQAVVYKLEVNDQQQITAALFKDAQGNEHRAEGKFFVLAANGIETPKLMLMSTSDKNPRGVGNSSDMVGRNLMDHPGTGVTFMASEPLWPGRGPQEMTSMIGFRDGAFRADFAAKKIHLSNLSRTDQVTIELLKQGDLPLGPQLDAKIRDRAARFVAFDSFHEILPHVENRIIPSATEKDAIGIPKPEFYYAMDDYVRKSAIHTQQVYAEAAKLMGGTDVKFTNNFANNNHITGTTIMGNDPKDSVVDSDCRAHDHKNLFIASSSVMPTVGSVNCTLTIAALSLRIAETLKAEV</sequence>
<evidence type="ECO:0000256" key="4">
    <source>
        <dbReference type="ARBA" id="ARBA00022827"/>
    </source>
</evidence>
<evidence type="ECO:0000259" key="6">
    <source>
        <dbReference type="Pfam" id="PF00732"/>
    </source>
</evidence>
<dbReference type="RefSeq" id="WP_049608172.1">
    <property type="nucleotide sequence ID" value="NZ_CAWMMU010000002.1"/>
</dbReference>
<evidence type="ECO:0000313" key="10">
    <source>
        <dbReference type="Proteomes" id="UP000044625"/>
    </source>
</evidence>
<dbReference type="PANTHER" id="PTHR42784:SF1">
    <property type="entry name" value="PYRANOSE 2-OXIDASE"/>
    <property type="match status" value="1"/>
</dbReference>
<evidence type="ECO:0000256" key="1">
    <source>
        <dbReference type="ARBA" id="ARBA00001974"/>
    </source>
</evidence>
<reference evidence="11" key="1">
    <citation type="submission" date="2015-03" db="EMBL/GenBank/DDBJ databases">
        <authorList>
            <consortium name="Pathogen Informatics"/>
        </authorList>
    </citation>
    <scope>NUCLEOTIDE SEQUENCE [LARGE SCALE GENOMIC DNA]</scope>
    <source>
        <strain evidence="11">A125KOH2</strain>
    </source>
</reference>
<organism evidence="8 11">
    <name type="scientific">Yersinia pekkanenii</name>
    <dbReference type="NCBI Taxonomy" id="1288385"/>
    <lineage>
        <taxon>Bacteria</taxon>
        <taxon>Pseudomonadati</taxon>
        <taxon>Pseudomonadota</taxon>
        <taxon>Gammaproteobacteria</taxon>
        <taxon>Enterobacterales</taxon>
        <taxon>Yersiniaceae</taxon>
        <taxon>Yersinia</taxon>
    </lineage>
</organism>
<dbReference type="SUPFAM" id="SSF54373">
    <property type="entry name" value="FAD-linked reductases, C-terminal domain"/>
    <property type="match status" value="1"/>
</dbReference>
<keyword evidence="4" id="KW-0274">FAD</keyword>
<dbReference type="EMBL" id="CQAZ01000001">
    <property type="protein sequence ID" value="CNH01854.1"/>
    <property type="molecule type" value="Genomic_DNA"/>
</dbReference>
<evidence type="ECO:0000259" key="7">
    <source>
        <dbReference type="Pfam" id="PF05199"/>
    </source>
</evidence>
<dbReference type="InterPro" id="IPR000172">
    <property type="entry name" value="GMC_OxRdtase_N"/>
</dbReference>
<dbReference type="OrthoDB" id="9787779at2"/>